<dbReference type="PANTHER" id="PTHR36527">
    <property type="entry name" value="OS01G0282866 PROTEIN"/>
    <property type="match status" value="1"/>
</dbReference>
<protein>
    <recommendedName>
        <fullName evidence="6">Tubulin/FtsZ GTPase domain-containing protein</fullName>
    </recommendedName>
</protein>
<evidence type="ECO:0000256" key="5">
    <source>
        <dbReference type="SAM" id="MobiDB-lite"/>
    </source>
</evidence>
<feature type="region of interest" description="Disordered" evidence="5">
    <location>
        <begin position="164"/>
        <end position="186"/>
    </location>
</feature>
<evidence type="ECO:0000256" key="1">
    <source>
        <dbReference type="ARBA" id="ARBA00009636"/>
    </source>
</evidence>
<evidence type="ECO:0000256" key="4">
    <source>
        <dbReference type="ARBA" id="ARBA00023134"/>
    </source>
</evidence>
<dbReference type="GO" id="GO:0007017">
    <property type="term" value="P:microtubule-based process"/>
    <property type="evidence" value="ECO:0007669"/>
    <property type="project" value="InterPro"/>
</dbReference>
<keyword evidence="2" id="KW-0493">Microtubule</keyword>
<name>A0AAV7GFS0_DENCH</name>
<dbReference type="InterPro" id="IPR003008">
    <property type="entry name" value="Tubulin_FtsZ_GTPase"/>
</dbReference>
<dbReference type="AlphaFoldDB" id="A0AAV7GFS0"/>
<evidence type="ECO:0000256" key="2">
    <source>
        <dbReference type="ARBA" id="ARBA00022701"/>
    </source>
</evidence>
<reference evidence="7 8" key="1">
    <citation type="journal article" date="2021" name="Hortic Res">
        <title>Chromosome-scale assembly of the Dendrobium chrysotoxum genome enhances the understanding of orchid evolution.</title>
        <authorList>
            <person name="Zhang Y."/>
            <person name="Zhang G.Q."/>
            <person name="Zhang D."/>
            <person name="Liu X.D."/>
            <person name="Xu X.Y."/>
            <person name="Sun W.H."/>
            <person name="Yu X."/>
            <person name="Zhu X."/>
            <person name="Wang Z.W."/>
            <person name="Zhao X."/>
            <person name="Zhong W.Y."/>
            <person name="Chen H."/>
            <person name="Yin W.L."/>
            <person name="Huang T."/>
            <person name="Niu S.C."/>
            <person name="Liu Z.J."/>
        </authorList>
    </citation>
    <scope>NUCLEOTIDE SEQUENCE [LARGE SCALE GENOMIC DNA]</scope>
    <source>
        <strain evidence="7">Lindl</strain>
    </source>
</reference>
<comment type="caution">
    <text evidence="7">The sequence shown here is derived from an EMBL/GenBank/DDBJ whole genome shotgun (WGS) entry which is preliminary data.</text>
</comment>
<evidence type="ECO:0000256" key="3">
    <source>
        <dbReference type="ARBA" id="ARBA00022741"/>
    </source>
</evidence>
<organism evidence="7 8">
    <name type="scientific">Dendrobium chrysotoxum</name>
    <name type="common">Orchid</name>
    <dbReference type="NCBI Taxonomy" id="161865"/>
    <lineage>
        <taxon>Eukaryota</taxon>
        <taxon>Viridiplantae</taxon>
        <taxon>Streptophyta</taxon>
        <taxon>Embryophyta</taxon>
        <taxon>Tracheophyta</taxon>
        <taxon>Spermatophyta</taxon>
        <taxon>Magnoliopsida</taxon>
        <taxon>Liliopsida</taxon>
        <taxon>Asparagales</taxon>
        <taxon>Orchidaceae</taxon>
        <taxon>Epidendroideae</taxon>
        <taxon>Malaxideae</taxon>
        <taxon>Dendrobiinae</taxon>
        <taxon>Dendrobium</taxon>
    </lineage>
</organism>
<accession>A0AAV7GFS0</accession>
<gene>
    <name evidence="7" type="ORF">IEQ34_016974</name>
</gene>
<dbReference type="InterPro" id="IPR000217">
    <property type="entry name" value="Tubulin"/>
</dbReference>
<proteinExistence type="inferred from homology"/>
<feature type="domain" description="Tubulin/FtsZ GTPase" evidence="6">
    <location>
        <begin position="3"/>
        <end position="90"/>
    </location>
</feature>
<dbReference type="PANTHER" id="PTHR36527:SF3">
    <property type="entry name" value="OS01G0282866 PROTEIN"/>
    <property type="match status" value="1"/>
</dbReference>
<dbReference type="Gene3D" id="3.40.50.1440">
    <property type="entry name" value="Tubulin/FtsZ, GTPase domain"/>
    <property type="match status" value="1"/>
</dbReference>
<dbReference type="SUPFAM" id="SSF52490">
    <property type="entry name" value="Tubulin nucleotide-binding domain-like"/>
    <property type="match status" value="1"/>
</dbReference>
<feature type="compositionally biased region" description="Basic and acidic residues" evidence="5">
    <location>
        <begin position="208"/>
        <end position="222"/>
    </location>
</feature>
<evidence type="ECO:0000313" key="8">
    <source>
        <dbReference type="Proteomes" id="UP000775213"/>
    </source>
</evidence>
<keyword evidence="3" id="KW-0547">Nucleotide-binding</keyword>
<keyword evidence="4" id="KW-0342">GTP-binding</keyword>
<dbReference type="GO" id="GO:0005525">
    <property type="term" value="F:GTP binding"/>
    <property type="evidence" value="ECO:0007669"/>
    <property type="project" value="UniProtKB-KW"/>
</dbReference>
<dbReference type="Pfam" id="PF00091">
    <property type="entry name" value="Tubulin"/>
    <property type="match status" value="1"/>
</dbReference>
<dbReference type="EMBL" id="JAGFBR010000015">
    <property type="protein sequence ID" value="KAH0455050.1"/>
    <property type="molecule type" value="Genomic_DNA"/>
</dbReference>
<feature type="region of interest" description="Disordered" evidence="5">
    <location>
        <begin position="208"/>
        <end position="235"/>
    </location>
</feature>
<sequence>MGEILHLQGGQCNNQIVPKFWKVVCDEYGIDPIGRYTGMFALQLERVNIYHEASYGRFVPRAVLMDSEPGTMNNLRTGTCGQIFRPENFVFWQFWHREGRNVVFWPSGAVETLALISEMRDFAFFKTILLNPPQRPQLPVSTTRASLRTGRDCSASSEKAFAGANDGYGSDVNGEESQDSGSELAASEIGASDVDKVKGRGLVRWEPKRSREEAGLRSDRETKRRRNHGRAVGERTVARWLRTAWSSRGSRQQSGSWSGR</sequence>
<comment type="similarity">
    <text evidence="1">Belongs to the tubulin family.</text>
</comment>
<dbReference type="InterPro" id="IPR036525">
    <property type="entry name" value="Tubulin/FtsZ_GTPase_sf"/>
</dbReference>
<dbReference type="GO" id="GO:0005874">
    <property type="term" value="C:microtubule"/>
    <property type="evidence" value="ECO:0007669"/>
    <property type="project" value="UniProtKB-KW"/>
</dbReference>
<evidence type="ECO:0000259" key="6">
    <source>
        <dbReference type="Pfam" id="PF00091"/>
    </source>
</evidence>
<dbReference type="Proteomes" id="UP000775213">
    <property type="component" value="Unassembled WGS sequence"/>
</dbReference>
<keyword evidence="8" id="KW-1185">Reference proteome</keyword>
<dbReference type="PRINTS" id="PR01161">
    <property type="entry name" value="TUBULIN"/>
</dbReference>
<evidence type="ECO:0000313" key="7">
    <source>
        <dbReference type="EMBL" id="KAH0455050.1"/>
    </source>
</evidence>